<dbReference type="PRINTS" id="PR00722">
    <property type="entry name" value="CHYMOTRYPSIN"/>
</dbReference>
<dbReference type="SUPFAM" id="SSF50494">
    <property type="entry name" value="Trypsin-like serine proteases"/>
    <property type="match status" value="1"/>
</dbReference>
<dbReference type="PROSITE" id="PS00134">
    <property type="entry name" value="TRYPSIN_HIS"/>
    <property type="match status" value="1"/>
</dbReference>
<feature type="domain" description="Peptidase S1" evidence="9">
    <location>
        <begin position="29"/>
        <end position="258"/>
    </location>
</feature>
<dbReference type="GO" id="GO:0051604">
    <property type="term" value="P:protein maturation"/>
    <property type="evidence" value="ECO:0007669"/>
    <property type="project" value="Ensembl"/>
</dbReference>
<keyword evidence="6" id="KW-1015">Disulfide bond</keyword>
<dbReference type="FunFam" id="2.40.10.10:FF:000120">
    <property type="entry name" value="Putative serine protease"/>
    <property type="match status" value="1"/>
</dbReference>
<dbReference type="Gene3D" id="2.40.10.10">
    <property type="entry name" value="Trypsin-like serine proteases"/>
    <property type="match status" value="2"/>
</dbReference>
<evidence type="ECO:0000259" key="9">
    <source>
        <dbReference type="PROSITE" id="PS50240"/>
    </source>
</evidence>
<dbReference type="AlphaFoldDB" id="A0A671EQ28"/>
<sequence>MRSSGTFRASFLSIVIFLLLIPEDFCVEIIGGREAIPHSRPYMVLLKGGEICGGALIAKNWVLTAAHCVTNKQTKIILGAHSISKHEPEKQTMSIKKEVPYPCYDSYTHEGDLKLLQLVKKATINKNVAILPLPKKGHDVKPNTQCQVAGWGLTKNAKSTGSDILREVNVTVVDRKTCNDEKHYNYNPVIGLNMICAGNSAGGRDSCDGDSGGPLICDGTFRGITSFGIAGKCGDPRKPGVYILLSEKYLNWIRKTTKGAV</sequence>
<dbReference type="GO" id="GO:0044194">
    <property type="term" value="C:cytolytic granule"/>
    <property type="evidence" value="ECO:0007669"/>
    <property type="project" value="Ensembl"/>
</dbReference>
<reference evidence="11 12" key="3">
    <citation type="submission" date="2018-12" db="EMBL/GenBank/DDBJ databases">
        <title>G10K-VGP greater horseshoe bat female genome, primary haplotype.</title>
        <authorList>
            <person name="Teeling E."/>
            <person name="Myers G."/>
            <person name="Vernes S."/>
            <person name="Pippel M."/>
            <person name="Winkler S."/>
            <person name="Fedrigo O."/>
            <person name="Rhie A."/>
            <person name="Koren S."/>
            <person name="Phillippy A."/>
            <person name="Lewin H."/>
            <person name="Damas J."/>
            <person name="Howe K."/>
            <person name="Mountcastle J."/>
            <person name="Jarvis E.D."/>
        </authorList>
    </citation>
    <scope>NUCLEOTIDE SEQUENCE [LARGE SCALE GENOMIC DNA]</scope>
</reference>
<feature type="signal peptide" evidence="8">
    <location>
        <begin position="1"/>
        <end position="26"/>
    </location>
</feature>
<dbReference type="InterPro" id="IPR033116">
    <property type="entry name" value="TRYPSIN_SER"/>
</dbReference>
<protein>
    <submittedName>
        <fullName evidence="10 11">Granzyme A</fullName>
    </submittedName>
</protein>
<dbReference type="GeneTree" id="ENSGT00940000159928"/>
<dbReference type="KEGG" id="rfq:117025020"/>
<reference evidence="10 13" key="4">
    <citation type="journal article" date="2020" name="Nature">
        <title>Six reference-quality genomes reveal evolution of bat adaptations.</title>
        <authorList>
            <person name="Jebb D."/>
            <person name="Huang Z."/>
            <person name="Pippel M."/>
            <person name="Hughes G.M."/>
            <person name="Lavrichenko K."/>
            <person name="Devanna P."/>
            <person name="Winkler S."/>
            <person name="Jermiin L.S."/>
            <person name="Skirmuntt E.C."/>
            <person name="Katzourakis A."/>
            <person name="Burkitt-Gray L."/>
            <person name="Ray D.A."/>
            <person name="Sullivan K.A.M."/>
            <person name="Roscito J.G."/>
            <person name="Kirilenko B.M."/>
            <person name="Davalos L.M."/>
            <person name="Corthals A.P."/>
            <person name="Power M.L."/>
            <person name="Jones G."/>
            <person name="Ransome R.D."/>
            <person name="Dechmann D.K.N."/>
            <person name="Locatelli A.G."/>
            <person name="Puechmaille S.J."/>
            <person name="Fedrigo O."/>
            <person name="Jarvis E.D."/>
            <person name="Hiller M."/>
            <person name="Vernes S.C."/>
            <person name="Myers E.W."/>
            <person name="Teeling E.C."/>
        </authorList>
    </citation>
    <scope>NUCLEOTIDE SEQUENCE [LARGE SCALE GENOMIC DNA]</scope>
    <source>
        <strain evidence="10">MRhiFer1</strain>
        <tissue evidence="10">Lung</tissue>
    </source>
</reference>
<evidence type="ECO:0000256" key="2">
    <source>
        <dbReference type="ARBA" id="ARBA00022729"/>
    </source>
</evidence>
<dbReference type="InterPro" id="IPR001314">
    <property type="entry name" value="Peptidase_S1A"/>
</dbReference>
<evidence type="ECO:0000313" key="13">
    <source>
        <dbReference type="Proteomes" id="UP000585614"/>
    </source>
</evidence>
<dbReference type="CTD" id="3001"/>
<dbReference type="GO" id="GO:0043065">
    <property type="term" value="P:positive regulation of apoptotic process"/>
    <property type="evidence" value="ECO:0007669"/>
    <property type="project" value="Ensembl"/>
</dbReference>
<dbReference type="InterPro" id="IPR001254">
    <property type="entry name" value="Trypsin_dom"/>
</dbReference>
<evidence type="ECO:0000313" key="11">
    <source>
        <dbReference type="Ensembl" id="ENSRFEP00010015534.1"/>
    </source>
</evidence>
<keyword evidence="5" id="KW-0865">Zymogen</keyword>
<keyword evidence="1 7" id="KW-0645">Protease</keyword>
<dbReference type="GeneID" id="117025020"/>
<dbReference type="CDD" id="cd00190">
    <property type="entry name" value="Tryp_SPc"/>
    <property type="match status" value="1"/>
</dbReference>
<evidence type="ECO:0000256" key="1">
    <source>
        <dbReference type="ARBA" id="ARBA00022670"/>
    </source>
</evidence>
<keyword evidence="2 8" id="KW-0732">Signal</keyword>
<accession>A0A671EQ28</accession>
<feature type="chain" id="PRO_5044625889" evidence="8">
    <location>
        <begin position="27"/>
        <end position="261"/>
    </location>
</feature>
<dbReference type="Proteomes" id="UP000472240">
    <property type="component" value="Chromosome 7"/>
</dbReference>
<keyword evidence="12" id="KW-1185">Reference proteome</keyword>
<dbReference type="PANTHER" id="PTHR24271">
    <property type="entry name" value="KALLIKREIN-RELATED"/>
    <property type="match status" value="1"/>
</dbReference>
<reference evidence="11" key="5">
    <citation type="submission" date="2025-05" db="UniProtKB">
        <authorList>
            <consortium name="Ensembl"/>
        </authorList>
    </citation>
    <scope>IDENTIFICATION</scope>
</reference>
<keyword evidence="4 7" id="KW-0720">Serine protease</keyword>
<dbReference type="InterPro" id="IPR009003">
    <property type="entry name" value="Peptidase_S1_PA"/>
</dbReference>
<keyword evidence="3 7" id="KW-0378">Hydrolase</keyword>
<dbReference type="PANTHER" id="PTHR24271:SF69">
    <property type="entry name" value="GRANZYME A"/>
    <property type="match status" value="1"/>
</dbReference>
<gene>
    <name evidence="11" type="primary">GZMA</name>
    <name evidence="10" type="ORF">mRhiFer1_006150</name>
</gene>
<evidence type="ECO:0000313" key="10">
    <source>
        <dbReference type="EMBL" id="KAF6356956.1"/>
    </source>
</evidence>
<dbReference type="OMA" id="YPCYDPA"/>
<dbReference type="InterPro" id="IPR043504">
    <property type="entry name" value="Peptidase_S1_PA_chymotrypsin"/>
</dbReference>
<evidence type="ECO:0000256" key="5">
    <source>
        <dbReference type="ARBA" id="ARBA00023145"/>
    </source>
</evidence>
<evidence type="ECO:0000256" key="8">
    <source>
        <dbReference type="SAM" id="SignalP"/>
    </source>
</evidence>
<evidence type="ECO:0000256" key="4">
    <source>
        <dbReference type="ARBA" id="ARBA00022825"/>
    </source>
</evidence>
<evidence type="ECO:0000313" key="12">
    <source>
        <dbReference type="Proteomes" id="UP000472240"/>
    </source>
</evidence>
<dbReference type="OrthoDB" id="6755574at2759"/>
<dbReference type="GO" id="GO:0005634">
    <property type="term" value="C:nucleus"/>
    <property type="evidence" value="ECO:0007669"/>
    <property type="project" value="Ensembl"/>
</dbReference>
<dbReference type="GO" id="GO:0042803">
    <property type="term" value="F:protein homodimerization activity"/>
    <property type="evidence" value="ECO:0007669"/>
    <property type="project" value="Ensembl"/>
</dbReference>
<proteinExistence type="predicted"/>
<dbReference type="Proteomes" id="UP000585614">
    <property type="component" value="Unassembled WGS sequence"/>
</dbReference>
<dbReference type="GO" id="GO:1902483">
    <property type="term" value="P:cytotoxic T cell pyroptotic cell death"/>
    <property type="evidence" value="ECO:0007669"/>
    <property type="project" value="Ensembl"/>
</dbReference>
<dbReference type="EMBL" id="JACAGC010000007">
    <property type="protein sequence ID" value="KAF6356956.1"/>
    <property type="molecule type" value="Genomic_DNA"/>
</dbReference>
<dbReference type="Ensembl" id="ENSRFET00010016954.1">
    <property type="protein sequence ID" value="ENSRFEP00010015534.1"/>
    <property type="gene ID" value="ENSRFEG00010010541.1"/>
</dbReference>
<dbReference type="PROSITE" id="PS50240">
    <property type="entry name" value="TRYPSIN_DOM"/>
    <property type="match status" value="1"/>
</dbReference>
<evidence type="ECO:0000256" key="7">
    <source>
        <dbReference type="RuleBase" id="RU363034"/>
    </source>
</evidence>
<reference evidence="11 12" key="2">
    <citation type="journal article" date="2018" name="Annu Rev Anim Biosci">
        <title>Bat Biology, Genomes, and the Bat1K Project: To Generate Chromosome-Level Genomes for All Living Bat Species.</title>
        <authorList>
            <person name="Teeling E.C."/>
            <person name="Vernes S.C."/>
            <person name="Davalos L.M."/>
            <person name="Ray D.A."/>
            <person name="Gilbert M.T.P."/>
            <person name="Myers E."/>
        </authorList>
    </citation>
    <scope>NUCLEOTIDE SEQUENCE</scope>
</reference>
<dbReference type="GO" id="GO:0140507">
    <property type="term" value="P:granzyme-mediated programmed cell death signaling pathway"/>
    <property type="evidence" value="ECO:0007669"/>
    <property type="project" value="Ensembl"/>
</dbReference>
<evidence type="ECO:0000256" key="3">
    <source>
        <dbReference type="ARBA" id="ARBA00022801"/>
    </source>
</evidence>
<dbReference type="GO" id="GO:0009617">
    <property type="term" value="P:response to bacterium"/>
    <property type="evidence" value="ECO:0007669"/>
    <property type="project" value="Ensembl"/>
</dbReference>
<dbReference type="SMART" id="SM00020">
    <property type="entry name" value="Tryp_SPc"/>
    <property type="match status" value="1"/>
</dbReference>
<dbReference type="GO" id="GO:0004252">
    <property type="term" value="F:serine-type endopeptidase activity"/>
    <property type="evidence" value="ECO:0007669"/>
    <property type="project" value="Ensembl"/>
</dbReference>
<dbReference type="GO" id="GO:0051603">
    <property type="term" value="P:proteolysis involved in protein catabolic process"/>
    <property type="evidence" value="ECO:0007669"/>
    <property type="project" value="Ensembl"/>
</dbReference>
<dbReference type="Pfam" id="PF00089">
    <property type="entry name" value="Trypsin"/>
    <property type="match status" value="1"/>
</dbReference>
<evidence type="ECO:0000256" key="6">
    <source>
        <dbReference type="ARBA" id="ARBA00023157"/>
    </source>
</evidence>
<dbReference type="InterPro" id="IPR018114">
    <property type="entry name" value="TRYPSIN_HIS"/>
</dbReference>
<organism evidence="11 12">
    <name type="scientific">Rhinolophus ferrumequinum</name>
    <name type="common">Greater horseshoe bat</name>
    <dbReference type="NCBI Taxonomy" id="59479"/>
    <lineage>
        <taxon>Eukaryota</taxon>
        <taxon>Metazoa</taxon>
        <taxon>Chordata</taxon>
        <taxon>Craniata</taxon>
        <taxon>Vertebrata</taxon>
        <taxon>Euteleostomi</taxon>
        <taxon>Mammalia</taxon>
        <taxon>Eutheria</taxon>
        <taxon>Laurasiatheria</taxon>
        <taxon>Chiroptera</taxon>
        <taxon>Yinpterochiroptera</taxon>
        <taxon>Rhinolophoidea</taxon>
        <taxon>Rhinolophidae</taxon>
        <taxon>Rhinolophinae</taxon>
        <taxon>Rhinolophus</taxon>
    </lineage>
</organism>
<dbReference type="RefSeq" id="XP_032966674.1">
    <property type="nucleotide sequence ID" value="XM_033110783.1"/>
</dbReference>
<dbReference type="PROSITE" id="PS00135">
    <property type="entry name" value="TRYPSIN_SER"/>
    <property type="match status" value="1"/>
</dbReference>
<reference evidence="11 12" key="1">
    <citation type="journal article" date="2015" name="Annu Rev Anim Biosci">
        <title>The Genome 10K Project: a way forward.</title>
        <authorList>
            <person name="Koepfli K.P."/>
            <person name="Paten B."/>
            <person name="O'Brien S.J."/>
            <person name="Koepfli K.P."/>
            <person name="Paten B."/>
            <person name="Antunes A."/>
            <person name="Belov K."/>
            <person name="Bustamante C."/>
            <person name="Castoe T.A."/>
            <person name="Clawson H."/>
            <person name="Crawford A.J."/>
            <person name="Diekhans M."/>
            <person name="Distel D."/>
            <person name="Durbin R."/>
            <person name="Earl D."/>
            <person name="Fujita M.K."/>
            <person name="Gamble T."/>
            <person name="Georges A."/>
            <person name="Gemmell N."/>
            <person name="Gilbert M.T."/>
            <person name="Graves J.M."/>
            <person name="Green R.E."/>
            <person name="Hickey G."/>
            <person name="Jarvis E.D."/>
            <person name="Johnson W."/>
            <person name="Komissarov A."/>
            <person name="Korf I."/>
            <person name="Kuhn R."/>
            <person name="Larkin D.M."/>
            <person name="Lewin H."/>
            <person name="Lopez J.V."/>
            <person name="Ma J."/>
            <person name="Marques-Bonet T."/>
            <person name="Miller W."/>
            <person name="Murphy R."/>
            <person name="Pevzner P."/>
            <person name="Shapiro B."/>
            <person name="Steiner C."/>
            <person name="Tamazian G."/>
            <person name="Venkatesh B."/>
            <person name="Wang J."/>
            <person name="Wayne R."/>
            <person name="Wiley E."/>
            <person name="Yang H."/>
            <person name="Zhang G."/>
            <person name="Haussler D."/>
            <person name="Ryder O."/>
            <person name="O'Brien S.J."/>
        </authorList>
    </citation>
    <scope>NUCLEOTIDE SEQUENCE</scope>
</reference>
<dbReference type="GO" id="GO:0005615">
    <property type="term" value="C:extracellular space"/>
    <property type="evidence" value="ECO:0007669"/>
    <property type="project" value="Ensembl"/>
</dbReference>
<name>A0A671EQ28_RHIFE</name>